<protein>
    <submittedName>
        <fullName evidence="1">Uncharacterized protein</fullName>
    </submittedName>
</protein>
<gene>
    <name evidence="1" type="ORF">QAD02_013233</name>
</gene>
<proteinExistence type="predicted"/>
<organism evidence="1 2">
    <name type="scientific">Eretmocerus hayati</name>
    <dbReference type="NCBI Taxonomy" id="131215"/>
    <lineage>
        <taxon>Eukaryota</taxon>
        <taxon>Metazoa</taxon>
        <taxon>Ecdysozoa</taxon>
        <taxon>Arthropoda</taxon>
        <taxon>Hexapoda</taxon>
        <taxon>Insecta</taxon>
        <taxon>Pterygota</taxon>
        <taxon>Neoptera</taxon>
        <taxon>Endopterygota</taxon>
        <taxon>Hymenoptera</taxon>
        <taxon>Apocrita</taxon>
        <taxon>Proctotrupomorpha</taxon>
        <taxon>Chalcidoidea</taxon>
        <taxon>Aphelinidae</taxon>
        <taxon>Aphelininae</taxon>
        <taxon>Eretmocerus</taxon>
    </lineage>
</organism>
<sequence>MGCRLLSVKHVQPRITSVRAFFLEFVEKAPTLYGKEFMSLLVHSLIHICDDAEKYGLNVEDLSAFEFESYLGFISRLIRSPTHLVVQYCNRMEEAELYLIEDEQNDSKILKVIFETKAEVLKVKYHDMILGKSHPSNTVLLRNGVVCGIQHFKYVGRELFVVEKKFKKDLFWTPNGTNII</sequence>
<dbReference type="Proteomes" id="UP001239111">
    <property type="component" value="Chromosome 2"/>
</dbReference>
<comment type="caution">
    <text evidence="1">The sequence shown here is derived from an EMBL/GenBank/DDBJ whole genome shotgun (WGS) entry which is preliminary data.</text>
</comment>
<keyword evidence="2" id="KW-1185">Reference proteome</keyword>
<name>A0ACC2P317_9HYME</name>
<evidence type="ECO:0000313" key="1">
    <source>
        <dbReference type="EMBL" id="KAJ8677446.1"/>
    </source>
</evidence>
<accession>A0ACC2P317</accession>
<dbReference type="EMBL" id="CM056742">
    <property type="protein sequence ID" value="KAJ8677446.1"/>
    <property type="molecule type" value="Genomic_DNA"/>
</dbReference>
<evidence type="ECO:0000313" key="2">
    <source>
        <dbReference type="Proteomes" id="UP001239111"/>
    </source>
</evidence>
<reference evidence="1" key="1">
    <citation type="submission" date="2023-04" db="EMBL/GenBank/DDBJ databases">
        <title>A chromosome-level genome assembly of the parasitoid wasp Eretmocerus hayati.</title>
        <authorList>
            <person name="Zhong Y."/>
            <person name="Liu S."/>
            <person name="Liu Y."/>
        </authorList>
    </citation>
    <scope>NUCLEOTIDE SEQUENCE</scope>
    <source>
        <strain evidence="1">ZJU_SS_LIU_2023</strain>
    </source>
</reference>